<evidence type="ECO:0008006" key="8">
    <source>
        <dbReference type="Google" id="ProtNLM"/>
    </source>
</evidence>
<dbReference type="SUPFAM" id="SSF103473">
    <property type="entry name" value="MFS general substrate transporter"/>
    <property type="match status" value="1"/>
</dbReference>
<accession>A0AAW0YYM7</accession>
<evidence type="ECO:0000313" key="7">
    <source>
        <dbReference type="Proteomes" id="UP001388673"/>
    </source>
</evidence>
<dbReference type="GeneID" id="92181463"/>
<dbReference type="Proteomes" id="UP001388673">
    <property type="component" value="Unassembled WGS sequence"/>
</dbReference>
<proteinExistence type="predicted"/>
<dbReference type="PANTHER" id="PTHR23294:SF19">
    <property type="entry name" value="DUF895 DOMAIN MEMBRANE PROTEIN-RELATED"/>
    <property type="match status" value="1"/>
</dbReference>
<dbReference type="PANTHER" id="PTHR23294">
    <property type="entry name" value="ET TRANSLATION PRODUCT-RELATED"/>
    <property type="match status" value="1"/>
</dbReference>
<comment type="caution">
    <text evidence="6">The sequence shown here is derived from an EMBL/GenBank/DDBJ whole genome shotgun (WGS) entry which is preliminary data.</text>
</comment>
<dbReference type="InterPro" id="IPR051617">
    <property type="entry name" value="UNC-93-like_regulator"/>
</dbReference>
<dbReference type="GO" id="GO:0016020">
    <property type="term" value="C:membrane"/>
    <property type="evidence" value="ECO:0007669"/>
    <property type="project" value="UniProtKB-SubCell"/>
</dbReference>
<protein>
    <recommendedName>
        <fullName evidence="8">Major facilitator superfamily (MFS) profile domain-containing protein</fullName>
    </recommendedName>
</protein>
<feature type="transmembrane region" description="Helical" evidence="5">
    <location>
        <begin position="283"/>
        <end position="302"/>
    </location>
</feature>
<keyword evidence="2 5" id="KW-0812">Transmembrane</keyword>
<feature type="transmembrane region" description="Helical" evidence="5">
    <location>
        <begin position="154"/>
        <end position="179"/>
    </location>
</feature>
<dbReference type="GO" id="GO:0022857">
    <property type="term" value="F:transmembrane transporter activity"/>
    <property type="evidence" value="ECO:0007669"/>
    <property type="project" value="InterPro"/>
</dbReference>
<sequence>MPTTNNFQPDKVDGSDIKEDVQDVSFQPVAEADYNTGLEVDDNITEIDHAYLNASKFTKFFRGTLFQMILFGALSFVGPAMSDGISNLGGGGLSSPYLANLASSLNYAMSCLMTLFGGPLINKFGIKWSCIIAAIAFPLSGSGYYVSARHHIDWYLLFSRVIGGITSGFLYVAETTAMLSYPHLSERGRYLGIWSAMRSSGSVLGGAINFSTNYANANAGGIAWSTYLIFVGFECTGVLFAVLLSKTRKVRRSDGSHVPYSKSITWKAEFQALAKHAMHKRTWLIFIPAFYSFFYGGVYGTYLSLHFSVRARALSTLIIPCATILMVMVYGVLLDTKRFSQRQKAAIAVAAWVIPQLAGIIWTGVVYHKYGTHKVALDYKTHGREWAVAYIPYLIVFTTGYWTQLSLYYILGNFSNSTASGARTGGLFRAFETAGQAVSYAINSHAADPRIPLYVLAALFALSVPCMTLLIRLIPDTPATIDDVADADGAPVATAMAKTELAES</sequence>
<evidence type="ECO:0000256" key="4">
    <source>
        <dbReference type="ARBA" id="ARBA00023136"/>
    </source>
</evidence>
<dbReference type="EMBL" id="JBCAWK010000007">
    <property type="protein sequence ID" value="KAK8853498.1"/>
    <property type="molecule type" value="Genomic_DNA"/>
</dbReference>
<organism evidence="6 7">
    <name type="scientific">Kwoniella newhampshirensis</name>
    <dbReference type="NCBI Taxonomy" id="1651941"/>
    <lineage>
        <taxon>Eukaryota</taxon>
        <taxon>Fungi</taxon>
        <taxon>Dikarya</taxon>
        <taxon>Basidiomycota</taxon>
        <taxon>Agaricomycotina</taxon>
        <taxon>Tremellomycetes</taxon>
        <taxon>Tremellales</taxon>
        <taxon>Cryptococcaceae</taxon>
        <taxon>Kwoniella</taxon>
    </lineage>
</organism>
<evidence type="ECO:0000313" key="6">
    <source>
        <dbReference type="EMBL" id="KAK8853498.1"/>
    </source>
</evidence>
<evidence type="ECO:0000256" key="2">
    <source>
        <dbReference type="ARBA" id="ARBA00022692"/>
    </source>
</evidence>
<feature type="transmembrane region" description="Helical" evidence="5">
    <location>
        <begin position="97"/>
        <end position="116"/>
    </location>
</feature>
<feature type="transmembrane region" description="Helical" evidence="5">
    <location>
        <begin position="128"/>
        <end position="148"/>
    </location>
</feature>
<dbReference type="RefSeq" id="XP_066802684.1">
    <property type="nucleotide sequence ID" value="XM_066947305.1"/>
</dbReference>
<feature type="transmembrane region" description="Helical" evidence="5">
    <location>
        <begin position="191"/>
        <end position="210"/>
    </location>
</feature>
<dbReference type="KEGG" id="kne:92181463"/>
<feature type="transmembrane region" description="Helical" evidence="5">
    <location>
        <begin position="314"/>
        <end position="333"/>
    </location>
</feature>
<evidence type="ECO:0000256" key="3">
    <source>
        <dbReference type="ARBA" id="ARBA00022989"/>
    </source>
</evidence>
<keyword evidence="7" id="KW-1185">Reference proteome</keyword>
<name>A0AAW0YYM7_9TREE</name>
<feature type="transmembrane region" description="Helical" evidence="5">
    <location>
        <begin position="453"/>
        <end position="474"/>
    </location>
</feature>
<feature type="transmembrane region" description="Helical" evidence="5">
    <location>
        <begin position="60"/>
        <end position="77"/>
    </location>
</feature>
<feature type="transmembrane region" description="Helical" evidence="5">
    <location>
        <begin position="222"/>
        <end position="244"/>
    </location>
</feature>
<gene>
    <name evidence="6" type="ORF">IAR55_004205</name>
</gene>
<dbReference type="Pfam" id="PF07690">
    <property type="entry name" value="MFS_1"/>
    <property type="match status" value="1"/>
</dbReference>
<dbReference type="InterPro" id="IPR036259">
    <property type="entry name" value="MFS_trans_sf"/>
</dbReference>
<dbReference type="AlphaFoldDB" id="A0AAW0YYM7"/>
<keyword evidence="4 5" id="KW-0472">Membrane</keyword>
<evidence type="ECO:0000256" key="5">
    <source>
        <dbReference type="SAM" id="Phobius"/>
    </source>
</evidence>
<evidence type="ECO:0000256" key="1">
    <source>
        <dbReference type="ARBA" id="ARBA00004141"/>
    </source>
</evidence>
<feature type="transmembrane region" description="Helical" evidence="5">
    <location>
        <begin position="345"/>
        <end position="367"/>
    </location>
</feature>
<comment type="subcellular location">
    <subcellularLocation>
        <location evidence="1">Membrane</location>
        <topology evidence="1">Multi-pass membrane protein</topology>
    </subcellularLocation>
</comment>
<dbReference type="InterPro" id="IPR011701">
    <property type="entry name" value="MFS"/>
</dbReference>
<keyword evidence="3 5" id="KW-1133">Transmembrane helix</keyword>
<reference evidence="6 7" key="1">
    <citation type="journal article" date="2024" name="bioRxiv">
        <title>Comparative genomics of Cryptococcus and Kwoniella reveals pathogenesis evolution and contrasting karyotype dynamics via intercentromeric recombination or chromosome fusion.</title>
        <authorList>
            <person name="Coelho M.A."/>
            <person name="David-Palma M."/>
            <person name="Shea T."/>
            <person name="Bowers K."/>
            <person name="McGinley-Smith S."/>
            <person name="Mohammad A.W."/>
            <person name="Gnirke A."/>
            <person name="Yurkov A.M."/>
            <person name="Nowrousian M."/>
            <person name="Sun S."/>
            <person name="Cuomo C.A."/>
            <person name="Heitman J."/>
        </authorList>
    </citation>
    <scope>NUCLEOTIDE SEQUENCE [LARGE SCALE GENOMIC DNA]</scope>
    <source>
        <strain evidence="6 7">CBS 13917</strain>
    </source>
</reference>
<dbReference type="Gene3D" id="1.20.1250.20">
    <property type="entry name" value="MFS general substrate transporter like domains"/>
    <property type="match status" value="1"/>
</dbReference>
<feature type="transmembrane region" description="Helical" evidence="5">
    <location>
        <begin position="387"/>
        <end position="411"/>
    </location>
</feature>